<feature type="transmembrane region" description="Helical" evidence="6">
    <location>
        <begin position="659"/>
        <end position="677"/>
    </location>
</feature>
<keyword evidence="6" id="KW-1133">Transmembrane helix</keyword>
<name>A0A915LD40_MELJA</name>
<feature type="region of interest" description="Disordered" evidence="5">
    <location>
        <begin position="218"/>
        <end position="241"/>
    </location>
</feature>
<dbReference type="GO" id="GO:0046872">
    <property type="term" value="F:metal ion binding"/>
    <property type="evidence" value="ECO:0007669"/>
    <property type="project" value="UniProtKB-KW"/>
</dbReference>
<feature type="compositionally biased region" description="Basic and acidic residues" evidence="5">
    <location>
        <begin position="1"/>
        <end position="27"/>
    </location>
</feature>
<keyword evidence="1 4" id="KW-0479">Metal-binding</keyword>
<evidence type="ECO:0000256" key="6">
    <source>
        <dbReference type="SAM" id="Phobius"/>
    </source>
</evidence>
<dbReference type="Gene3D" id="2.10.110.10">
    <property type="entry name" value="Cysteine Rich Protein"/>
    <property type="match status" value="1"/>
</dbReference>
<dbReference type="Pfam" id="PF00412">
    <property type="entry name" value="LIM"/>
    <property type="match status" value="1"/>
</dbReference>
<evidence type="ECO:0000256" key="1">
    <source>
        <dbReference type="ARBA" id="ARBA00022723"/>
    </source>
</evidence>
<dbReference type="PROSITE" id="PS00478">
    <property type="entry name" value="LIM_DOMAIN_1"/>
    <property type="match status" value="1"/>
</dbReference>
<dbReference type="AlphaFoldDB" id="A0A915LD40"/>
<feature type="region of interest" description="Disordered" evidence="5">
    <location>
        <begin position="406"/>
        <end position="620"/>
    </location>
</feature>
<keyword evidence="6" id="KW-0472">Membrane</keyword>
<reference evidence="9" key="1">
    <citation type="submission" date="2022-11" db="UniProtKB">
        <authorList>
            <consortium name="WormBaseParasite"/>
        </authorList>
    </citation>
    <scope>IDENTIFICATION</scope>
</reference>
<feature type="compositionally biased region" description="Basic and acidic residues" evidence="5">
    <location>
        <begin position="531"/>
        <end position="555"/>
    </location>
</feature>
<organism evidence="8 9">
    <name type="scientific">Meloidogyne javanica</name>
    <name type="common">Root-knot nematode worm</name>
    <dbReference type="NCBI Taxonomy" id="6303"/>
    <lineage>
        <taxon>Eukaryota</taxon>
        <taxon>Metazoa</taxon>
        <taxon>Ecdysozoa</taxon>
        <taxon>Nematoda</taxon>
        <taxon>Chromadorea</taxon>
        <taxon>Rhabditida</taxon>
        <taxon>Tylenchina</taxon>
        <taxon>Tylenchomorpha</taxon>
        <taxon>Tylenchoidea</taxon>
        <taxon>Meloidogynidae</taxon>
        <taxon>Meloidogyninae</taxon>
        <taxon>Meloidogyne</taxon>
        <taxon>Meloidogyne incognita group</taxon>
    </lineage>
</organism>
<keyword evidence="8" id="KW-1185">Reference proteome</keyword>
<evidence type="ECO:0000313" key="9">
    <source>
        <dbReference type="WBParaSite" id="scaffold10409_cov193.g14771"/>
    </source>
</evidence>
<keyword evidence="3 4" id="KW-0440">LIM domain</keyword>
<dbReference type="InterPro" id="IPR001781">
    <property type="entry name" value="Znf_LIM"/>
</dbReference>
<feature type="compositionally biased region" description="Polar residues" evidence="5">
    <location>
        <begin position="593"/>
        <end position="608"/>
    </location>
</feature>
<dbReference type="CDD" id="cd09358">
    <property type="entry name" value="LIM_Mical_like"/>
    <property type="match status" value="1"/>
</dbReference>
<evidence type="ECO:0000256" key="3">
    <source>
        <dbReference type="ARBA" id="ARBA00023038"/>
    </source>
</evidence>
<feature type="compositionally biased region" description="Basic and acidic residues" evidence="5">
    <location>
        <begin position="491"/>
        <end position="504"/>
    </location>
</feature>
<accession>A0A915LD40</accession>
<keyword evidence="6" id="KW-0812">Transmembrane</keyword>
<evidence type="ECO:0000256" key="2">
    <source>
        <dbReference type="ARBA" id="ARBA00022833"/>
    </source>
</evidence>
<evidence type="ECO:0000256" key="4">
    <source>
        <dbReference type="PROSITE-ProRule" id="PRU00125"/>
    </source>
</evidence>
<dbReference type="WBParaSite" id="scaffold10409_cov193.g14771">
    <property type="protein sequence ID" value="scaffold10409_cov193.g14771"/>
    <property type="gene ID" value="scaffold10409_cov193.g14771"/>
</dbReference>
<keyword evidence="2 4" id="KW-0862">Zinc</keyword>
<protein>
    <submittedName>
        <fullName evidence="9">LIM zinc-binding domain-containing protein</fullName>
    </submittedName>
</protein>
<sequence length="683" mass="76306">MLEEIEALRREKAEEMSRMKRDFEEGRAGGVAQIQKESLEGVGKENLASMKEMFEKEPGKEFVPQRDDLFNELQQKADHQKIKNNFERTVEDEEKQKDCCICSKVVYPVEKIWVGKQLYHTNCFKCSKCGKKLSQNAFNSHKGVLYCKPHMLEVLHPDRVGQFAAEELDDTQMDEENDDEFAVSSKPKQLASDVVRAGGTNIGDELAQLKSSLKDKKESWQSSATAGAQTSAVDEEEKRRQLEEIKGSVSEVKQKWKTGDVEGANLADDAAKQEELEALKKGVNVKQRFQPPSGGDVQKCYDRDARKSFIEGSAFTSPKTESSAAGELSELKFTEMNAFKDKFEKGKGDVEEIEKAKIELDLQLKELKKTFEKPESEMSPEERAAKKKVEIEAEFARYKLARKLQAKKAKEEAEGNGGGGDEEHEEGEKELDVQIKLAGKAREKFKQIEAQGQAGIPQPGTGATQQKTPSKWDKKAEGPAEVTRRRRRFRDGRGVRCEESDGKVQEYSYDGTKGEGEEFGGIGSFEVGSEEFERTIREDKSNGIEREERREEETNGGRIQATQRGESESPERIGTRAGRSSSLHKQRGKGRRSNSGSPCFKNGSQMGEDSQERSEKGREIANAPKVNKVVCCNRETSPFCPSPTSTTKLMDNKASAASALRLFSAFLTGLAIGLLLVPRIFGR</sequence>
<feature type="compositionally biased region" description="Basic and acidic residues" evidence="5">
    <location>
        <begin position="565"/>
        <end position="574"/>
    </location>
</feature>
<evidence type="ECO:0000313" key="8">
    <source>
        <dbReference type="Proteomes" id="UP000887561"/>
    </source>
</evidence>
<evidence type="ECO:0000256" key="5">
    <source>
        <dbReference type="SAM" id="MobiDB-lite"/>
    </source>
</evidence>
<proteinExistence type="predicted"/>
<feature type="region of interest" description="Disordered" evidence="5">
    <location>
        <begin position="1"/>
        <end position="31"/>
    </location>
</feature>
<dbReference type="PROSITE" id="PS50023">
    <property type="entry name" value="LIM_DOMAIN_2"/>
    <property type="match status" value="1"/>
</dbReference>
<feature type="compositionally biased region" description="Low complexity" evidence="5">
    <location>
        <begin position="220"/>
        <end position="232"/>
    </location>
</feature>
<evidence type="ECO:0000259" key="7">
    <source>
        <dbReference type="PROSITE" id="PS50023"/>
    </source>
</evidence>
<feature type="compositionally biased region" description="Basic and acidic residues" evidence="5">
    <location>
        <begin position="610"/>
        <end position="619"/>
    </location>
</feature>
<feature type="compositionally biased region" description="Basic residues" evidence="5">
    <location>
        <begin position="582"/>
        <end position="592"/>
    </location>
</feature>
<dbReference type="PANTHER" id="PTHR24206">
    <property type="entry name" value="OS06G0237300 PROTEIN"/>
    <property type="match status" value="1"/>
</dbReference>
<dbReference type="Proteomes" id="UP000887561">
    <property type="component" value="Unplaced"/>
</dbReference>
<dbReference type="SUPFAM" id="SSF57716">
    <property type="entry name" value="Glucocorticoid receptor-like (DNA-binding domain)"/>
    <property type="match status" value="2"/>
</dbReference>
<feature type="domain" description="LIM zinc-binding" evidence="7">
    <location>
        <begin position="97"/>
        <end position="157"/>
    </location>
</feature>
<dbReference type="SMART" id="SM00132">
    <property type="entry name" value="LIM"/>
    <property type="match status" value="1"/>
</dbReference>